<dbReference type="InParanoid" id="A7TH16"/>
<evidence type="ECO:0000313" key="6">
    <source>
        <dbReference type="EMBL" id="EDO18468.1"/>
    </source>
</evidence>
<dbReference type="GO" id="GO:0010774">
    <property type="term" value="P:meiotic strand invasion involved in reciprocal meiotic recombination"/>
    <property type="evidence" value="ECO:0007669"/>
    <property type="project" value="TreeGrafter"/>
</dbReference>
<dbReference type="OMA" id="CNENTFN"/>
<dbReference type="EMBL" id="DS480389">
    <property type="protein sequence ID" value="EDO18468.1"/>
    <property type="molecule type" value="Genomic_DNA"/>
</dbReference>
<gene>
    <name evidence="6" type="ORF">Kpol_1032p62</name>
</gene>
<dbReference type="FunCoup" id="A7TH16">
    <property type="interactions" value="246"/>
</dbReference>
<dbReference type="OrthoDB" id="272266at2759"/>
<dbReference type="PhylomeDB" id="A7TH16"/>
<protein>
    <submittedName>
        <fullName evidence="6">Uncharacterized protein</fullName>
    </submittedName>
</protein>
<evidence type="ECO:0000256" key="5">
    <source>
        <dbReference type="SAM" id="Coils"/>
    </source>
</evidence>
<organism evidence="7">
    <name type="scientific">Vanderwaltozyma polyspora (strain ATCC 22028 / DSM 70294 / BCRC 21397 / CBS 2163 / NBRC 10782 / NRRL Y-8283 / UCD 57-17)</name>
    <name type="common">Kluyveromyces polysporus</name>
    <dbReference type="NCBI Taxonomy" id="436907"/>
    <lineage>
        <taxon>Eukaryota</taxon>
        <taxon>Fungi</taxon>
        <taxon>Dikarya</taxon>
        <taxon>Ascomycota</taxon>
        <taxon>Saccharomycotina</taxon>
        <taxon>Saccharomycetes</taxon>
        <taxon>Saccharomycetales</taxon>
        <taxon>Saccharomycetaceae</taxon>
        <taxon>Vanderwaltozyma</taxon>
    </lineage>
</organism>
<evidence type="ECO:0000313" key="7">
    <source>
        <dbReference type="Proteomes" id="UP000000267"/>
    </source>
</evidence>
<dbReference type="GO" id="GO:0000794">
    <property type="term" value="C:condensed nuclear chromosome"/>
    <property type="evidence" value="ECO:0007669"/>
    <property type="project" value="TreeGrafter"/>
</dbReference>
<sequence>MVKNFSKIQIYCCLDKNSIDESNDGDYSFEKLTDLRNEMIQIDKQHSSLLEEFTNVKKELPNKELQLCNENTFNEIQKYEKMIRNLESSDSNVETTVVEDFMKLRTTIQKEITIRSKICKNLVLLIKDVSSGNINDLLEEIGFENVEV</sequence>
<dbReference type="Proteomes" id="UP000000267">
    <property type="component" value="Unassembled WGS sequence"/>
</dbReference>
<evidence type="ECO:0000256" key="4">
    <source>
        <dbReference type="ARBA" id="ARBA00023254"/>
    </source>
</evidence>
<keyword evidence="2" id="KW-0233">DNA recombination</keyword>
<reference evidence="6 7" key="1">
    <citation type="journal article" date="2007" name="Proc. Natl. Acad. Sci. U.S.A.">
        <title>Independent sorting-out of thousands of duplicated gene pairs in two yeast species descended from a whole-genome duplication.</title>
        <authorList>
            <person name="Scannell D.R."/>
            <person name="Frank A.C."/>
            <person name="Conant G.C."/>
            <person name="Byrne K.P."/>
            <person name="Woolfit M."/>
            <person name="Wolfe K.H."/>
        </authorList>
    </citation>
    <scope>NUCLEOTIDE SEQUENCE [LARGE SCALE GENOMIC DNA]</scope>
    <source>
        <strain evidence="7">ATCC 22028 / DSM 70294 / BCRC 21397 / CBS 2163 / NBRC 10782 / NRRL Y-8283 / UCD 57-17</strain>
    </source>
</reference>
<dbReference type="GO" id="GO:0120231">
    <property type="term" value="C:DNA recombinase auxiliary factor complex"/>
    <property type="evidence" value="ECO:0007669"/>
    <property type="project" value="TreeGrafter"/>
</dbReference>
<dbReference type="GO" id="GO:0003690">
    <property type="term" value="F:double-stranded DNA binding"/>
    <property type="evidence" value="ECO:0007669"/>
    <property type="project" value="TreeGrafter"/>
</dbReference>
<keyword evidence="5" id="KW-0175">Coiled coil</keyword>
<evidence type="ECO:0000256" key="3">
    <source>
        <dbReference type="ARBA" id="ARBA00023242"/>
    </source>
</evidence>
<evidence type="ECO:0000256" key="1">
    <source>
        <dbReference type="ARBA" id="ARBA00004123"/>
    </source>
</evidence>
<name>A7TH16_VANPO</name>
<dbReference type="PANTHER" id="PTHR15938">
    <property type="entry name" value="TBP-1 INTERACTING PROTEIN"/>
    <property type="match status" value="1"/>
</dbReference>
<dbReference type="GO" id="GO:0007129">
    <property type="term" value="P:homologous chromosome pairing at meiosis"/>
    <property type="evidence" value="ECO:0007669"/>
    <property type="project" value="TreeGrafter"/>
</dbReference>
<evidence type="ECO:0000256" key="2">
    <source>
        <dbReference type="ARBA" id="ARBA00023172"/>
    </source>
</evidence>
<dbReference type="GO" id="GO:0000709">
    <property type="term" value="P:meiotic joint molecule formation"/>
    <property type="evidence" value="ECO:0007669"/>
    <property type="project" value="TreeGrafter"/>
</dbReference>
<proteinExistence type="predicted"/>
<dbReference type="RefSeq" id="XP_001646326.1">
    <property type="nucleotide sequence ID" value="XM_001646276.1"/>
</dbReference>
<dbReference type="GeneID" id="5546755"/>
<dbReference type="STRING" id="436907.A7TH16"/>
<dbReference type="HOGENOM" id="CLU_1760190_0_0_1"/>
<dbReference type="AlphaFoldDB" id="A7TH16"/>
<dbReference type="GO" id="GO:0120230">
    <property type="term" value="F:recombinase activator activity"/>
    <property type="evidence" value="ECO:0007669"/>
    <property type="project" value="TreeGrafter"/>
</dbReference>
<accession>A7TH16</accession>
<keyword evidence="3" id="KW-0539">Nucleus</keyword>
<dbReference type="KEGG" id="vpo:Kpol_1032p62"/>
<keyword evidence="4" id="KW-0469">Meiosis</keyword>
<feature type="coiled-coil region" evidence="5">
    <location>
        <begin position="32"/>
        <end position="89"/>
    </location>
</feature>
<comment type="subcellular location">
    <subcellularLocation>
        <location evidence="1">Nucleus</location>
    </subcellularLocation>
</comment>
<dbReference type="PANTHER" id="PTHR15938:SF0">
    <property type="entry name" value="HOMOLOGOUS-PAIRING PROTEIN 2 HOMOLOG"/>
    <property type="match status" value="1"/>
</dbReference>
<keyword evidence="7" id="KW-1185">Reference proteome</keyword>